<name>A0A087T112_STEMI</name>
<dbReference type="AlphaFoldDB" id="A0A087T112"/>
<evidence type="ECO:0000313" key="2">
    <source>
        <dbReference type="Proteomes" id="UP000054359"/>
    </source>
</evidence>
<gene>
    <name evidence="1" type="ORF">X975_08325</name>
</gene>
<organism evidence="1 2">
    <name type="scientific">Stegodyphus mimosarum</name>
    <name type="common">African social velvet spider</name>
    <dbReference type="NCBI Taxonomy" id="407821"/>
    <lineage>
        <taxon>Eukaryota</taxon>
        <taxon>Metazoa</taxon>
        <taxon>Ecdysozoa</taxon>
        <taxon>Arthropoda</taxon>
        <taxon>Chelicerata</taxon>
        <taxon>Arachnida</taxon>
        <taxon>Araneae</taxon>
        <taxon>Araneomorphae</taxon>
        <taxon>Entelegynae</taxon>
        <taxon>Eresoidea</taxon>
        <taxon>Eresidae</taxon>
        <taxon>Stegodyphus</taxon>
    </lineage>
</organism>
<accession>A0A087T112</accession>
<reference evidence="1 2" key="1">
    <citation type="submission" date="2013-11" db="EMBL/GenBank/DDBJ databases">
        <title>Genome sequencing of Stegodyphus mimosarum.</title>
        <authorList>
            <person name="Bechsgaard J."/>
        </authorList>
    </citation>
    <scope>NUCLEOTIDE SEQUENCE [LARGE SCALE GENOMIC DNA]</scope>
</reference>
<evidence type="ECO:0000313" key="1">
    <source>
        <dbReference type="EMBL" id="KFM58801.1"/>
    </source>
</evidence>
<proteinExistence type="predicted"/>
<dbReference type="Proteomes" id="UP000054359">
    <property type="component" value="Unassembled WGS sequence"/>
</dbReference>
<keyword evidence="2" id="KW-1185">Reference proteome</keyword>
<dbReference type="EMBL" id="KK112898">
    <property type="protein sequence ID" value="KFM58801.1"/>
    <property type="molecule type" value="Genomic_DNA"/>
</dbReference>
<sequence length="32" mass="3774">RLPSYPIAPERTHLHEVSMVCKIGNWTMMTKF</sequence>
<feature type="non-terminal residue" evidence="1">
    <location>
        <position position="1"/>
    </location>
</feature>
<feature type="non-terminal residue" evidence="1">
    <location>
        <position position="32"/>
    </location>
</feature>
<protein>
    <submittedName>
        <fullName evidence="1">Uncharacterized protein</fullName>
    </submittedName>
</protein>